<dbReference type="AlphaFoldDB" id="A0A9K3DEY1"/>
<proteinExistence type="predicted"/>
<keyword evidence="3" id="KW-1185">Reference proteome</keyword>
<comment type="caution">
    <text evidence="2">The sequence shown here is derived from an EMBL/GenBank/DDBJ whole genome shotgun (WGS) entry which is preliminary data.</text>
</comment>
<evidence type="ECO:0000256" key="1">
    <source>
        <dbReference type="SAM" id="SignalP"/>
    </source>
</evidence>
<evidence type="ECO:0000313" key="2">
    <source>
        <dbReference type="EMBL" id="KAF5754244.1"/>
    </source>
</evidence>
<name>A0A9K3DEY1_HELAN</name>
<feature type="chain" id="PRO_5039894426" evidence="1">
    <location>
        <begin position="18"/>
        <end position="113"/>
    </location>
</feature>
<evidence type="ECO:0000313" key="3">
    <source>
        <dbReference type="Proteomes" id="UP000215914"/>
    </source>
</evidence>
<reference evidence="2" key="1">
    <citation type="journal article" date="2017" name="Nature">
        <title>The sunflower genome provides insights into oil metabolism, flowering and Asterid evolution.</title>
        <authorList>
            <person name="Badouin H."/>
            <person name="Gouzy J."/>
            <person name="Grassa C.J."/>
            <person name="Murat F."/>
            <person name="Staton S.E."/>
            <person name="Cottret L."/>
            <person name="Lelandais-Briere C."/>
            <person name="Owens G.L."/>
            <person name="Carrere S."/>
            <person name="Mayjonade B."/>
            <person name="Legrand L."/>
            <person name="Gill N."/>
            <person name="Kane N.C."/>
            <person name="Bowers J.E."/>
            <person name="Hubner S."/>
            <person name="Bellec A."/>
            <person name="Berard A."/>
            <person name="Berges H."/>
            <person name="Blanchet N."/>
            <person name="Boniface M.C."/>
            <person name="Brunel D."/>
            <person name="Catrice O."/>
            <person name="Chaidir N."/>
            <person name="Claudel C."/>
            <person name="Donnadieu C."/>
            <person name="Faraut T."/>
            <person name="Fievet G."/>
            <person name="Helmstetter N."/>
            <person name="King M."/>
            <person name="Knapp S.J."/>
            <person name="Lai Z."/>
            <person name="Le Paslier M.C."/>
            <person name="Lippi Y."/>
            <person name="Lorenzon L."/>
            <person name="Mandel J.R."/>
            <person name="Marage G."/>
            <person name="Marchand G."/>
            <person name="Marquand E."/>
            <person name="Bret-Mestries E."/>
            <person name="Morien E."/>
            <person name="Nambeesan S."/>
            <person name="Nguyen T."/>
            <person name="Pegot-Espagnet P."/>
            <person name="Pouilly N."/>
            <person name="Raftis F."/>
            <person name="Sallet E."/>
            <person name="Schiex T."/>
            <person name="Thomas J."/>
            <person name="Vandecasteele C."/>
            <person name="Vares D."/>
            <person name="Vear F."/>
            <person name="Vautrin S."/>
            <person name="Crespi M."/>
            <person name="Mangin B."/>
            <person name="Burke J.M."/>
            <person name="Salse J."/>
            <person name="Munos S."/>
            <person name="Vincourt P."/>
            <person name="Rieseberg L.H."/>
            <person name="Langlade N.B."/>
        </authorList>
    </citation>
    <scope>NUCLEOTIDE SEQUENCE</scope>
    <source>
        <tissue evidence="2">Leaves</tissue>
    </source>
</reference>
<keyword evidence="1" id="KW-0732">Signal</keyword>
<organism evidence="2 3">
    <name type="scientific">Helianthus annuus</name>
    <name type="common">Common sunflower</name>
    <dbReference type="NCBI Taxonomy" id="4232"/>
    <lineage>
        <taxon>Eukaryota</taxon>
        <taxon>Viridiplantae</taxon>
        <taxon>Streptophyta</taxon>
        <taxon>Embryophyta</taxon>
        <taxon>Tracheophyta</taxon>
        <taxon>Spermatophyta</taxon>
        <taxon>Magnoliopsida</taxon>
        <taxon>eudicotyledons</taxon>
        <taxon>Gunneridae</taxon>
        <taxon>Pentapetalae</taxon>
        <taxon>asterids</taxon>
        <taxon>campanulids</taxon>
        <taxon>Asterales</taxon>
        <taxon>Asteraceae</taxon>
        <taxon>Asteroideae</taxon>
        <taxon>Heliantheae alliance</taxon>
        <taxon>Heliantheae</taxon>
        <taxon>Helianthus</taxon>
    </lineage>
</organism>
<feature type="signal peptide" evidence="1">
    <location>
        <begin position="1"/>
        <end position="17"/>
    </location>
</feature>
<dbReference type="Gramene" id="mRNA:HanXRQr2_Chr17g0789031">
    <property type="protein sequence ID" value="mRNA:HanXRQr2_Chr17g0789031"/>
    <property type="gene ID" value="HanXRQr2_Chr17g0789031"/>
</dbReference>
<protein>
    <submittedName>
        <fullName evidence="2">Uncharacterized protein</fullName>
    </submittedName>
</protein>
<gene>
    <name evidence="2" type="ORF">HanXRQr2_Chr17g0789031</name>
</gene>
<sequence length="113" mass="12536">MFLAFWIQCCFSGSCCGQDLQLQVLSCSACVFVVVTPIWQKSQDAQHPAAQNIIENYVAISDLVPLQDTEIAVSDLIPNSNSHTQIYMQSKNLSNQRIVLHSVPQMRSVHLGS</sequence>
<dbReference type="Proteomes" id="UP000215914">
    <property type="component" value="Unassembled WGS sequence"/>
</dbReference>
<dbReference type="EMBL" id="MNCJ02000332">
    <property type="protein sequence ID" value="KAF5754244.1"/>
    <property type="molecule type" value="Genomic_DNA"/>
</dbReference>
<accession>A0A9K3DEY1</accession>
<reference evidence="2" key="2">
    <citation type="submission" date="2020-06" db="EMBL/GenBank/DDBJ databases">
        <title>Helianthus annuus Genome sequencing and assembly Release 2.</title>
        <authorList>
            <person name="Gouzy J."/>
            <person name="Langlade N."/>
            <person name="Munos S."/>
        </authorList>
    </citation>
    <scope>NUCLEOTIDE SEQUENCE</scope>
    <source>
        <tissue evidence="2">Leaves</tissue>
    </source>
</reference>